<dbReference type="Pfam" id="PF09365">
    <property type="entry name" value="DUF2461"/>
    <property type="match status" value="1"/>
</dbReference>
<organism evidence="1 2">
    <name type="scientific">Candidatus Fimadaptatus faecigallinarum</name>
    <dbReference type="NCBI Taxonomy" id="2840814"/>
    <lineage>
        <taxon>Bacteria</taxon>
        <taxon>Bacillati</taxon>
        <taxon>Bacillota</taxon>
        <taxon>Clostridia</taxon>
        <taxon>Eubacteriales</taxon>
        <taxon>Candidatus Fimadaptatus</taxon>
    </lineage>
</organism>
<reference evidence="1" key="1">
    <citation type="submission" date="2020-10" db="EMBL/GenBank/DDBJ databases">
        <authorList>
            <person name="Gilroy R."/>
        </authorList>
    </citation>
    <scope>NUCLEOTIDE SEQUENCE</scope>
    <source>
        <strain evidence="1">ChiSxjej2B14-8506</strain>
    </source>
</reference>
<name>A0A9D1LR25_9FIRM</name>
<dbReference type="PANTHER" id="PTHR36452:SF1">
    <property type="entry name" value="DUF2461 DOMAIN-CONTAINING PROTEIN"/>
    <property type="match status" value="1"/>
</dbReference>
<dbReference type="AlphaFoldDB" id="A0A9D1LR25"/>
<dbReference type="InterPro" id="IPR015996">
    <property type="entry name" value="UCP028451"/>
</dbReference>
<dbReference type="PIRSF" id="PIRSF028451">
    <property type="entry name" value="UCP028451"/>
    <property type="match status" value="1"/>
</dbReference>
<comment type="caution">
    <text evidence="1">The sequence shown here is derived from an EMBL/GenBank/DDBJ whole genome shotgun (WGS) entry which is preliminary data.</text>
</comment>
<reference evidence="1" key="2">
    <citation type="journal article" date="2021" name="PeerJ">
        <title>Extensive microbial diversity within the chicken gut microbiome revealed by metagenomics and culture.</title>
        <authorList>
            <person name="Gilroy R."/>
            <person name="Ravi A."/>
            <person name="Getino M."/>
            <person name="Pursley I."/>
            <person name="Horton D.L."/>
            <person name="Alikhan N.F."/>
            <person name="Baker D."/>
            <person name="Gharbi K."/>
            <person name="Hall N."/>
            <person name="Watson M."/>
            <person name="Adriaenssens E.M."/>
            <person name="Foster-Nyarko E."/>
            <person name="Jarju S."/>
            <person name="Secka A."/>
            <person name="Antonio M."/>
            <person name="Oren A."/>
            <person name="Chaudhuri R.R."/>
            <person name="La Ragione R."/>
            <person name="Hildebrand F."/>
            <person name="Pallen M.J."/>
        </authorList>
    </citation>
    <scope>NUCLEOTIDE SEQUENCE</scope>
    <source>
        <strain evidence="1">ChiSxjej2B14-8506</strain>
    </source>
</reference>
<dbReference type="Proteomes" id="UP000824123">
    <property type="component" value="Unassembled WGS sequence"/>
</dbReference>
<gene>
    <name evidence="1" type="ORF">IAC59_04520</name>
</gene>
<dbReference type="InterPro" id="IPR012808">
    <property type="entry name" value="CHP02453"/>
</dbReference>
<evidence type="ECO:0000313" key="1">
    <source>
        <dbReference type="EMBL" id="HIU46503.1"/>
    </source>
</evidence>
<proteinExistence type="predicted"/>
<dbReference type="EMBL" id="DVNK01000031">
    <property type="protein sequence ID" value="HIU46503.1"/>
    <property type="molecule type" value="Genomic_DNA"/>
</dbReference>
<accession>A0A9D1LR25</accession>
<sequence>MFTGFERGAFEFFMALQFNNNREFFHSNHAWYQASVRGPLSALCMDLAPGMLALDGELEVRPSRVISHINRDLRFSRDKSPYRDYMWLGYHRTGWPKRDCFHFYFDISAQSAHAGAAMYGDDRAWMDGIRRLIREDPARMAALLESARAAGFELKGQQYRRIARPEGLEGDLARWYACRSFYLERDLAPRELESAALVEQLLAGFGALKPVYDLMYQVRPERAPDAGEAGLRRIMDAPDADDDL</sequence>
<evidence type="ECO:0000313" key="2">
    <source>
        <dbReference type="Proteomes" id="UP000824123"/>
    </source>
</evidence>
<dbReference type="NCBIfam" id="TIGR02453">
    <property type="entry name" value="TIGR02453 family protein"/>
    <property type="match status" value="1"/>
</dbReference>
<dbReference type="PANTHER" id="PTHR36452">
    <property type="entry name" value="CHROMOSOME 12, WHOLE GENOME SHOTGUN SEQUENCE"/>
    <property type="match status" value="1"/>
</dbReference>
<protein>
    <submittedName>
        <fullName evidence="1">DUF2461 domain-containing protein</fullName>
    </submittedName>
</protein>